<accession>A0A212JZW2</accession>
<dbReference type="EMBL" id="FLUP01000001">
    <property type="protein sequence ID" value="SBW04967.1"/>
    <property type="molecule type" value="Genomic_DNA"/>
</dbReference>
<evidence type="ECO:0000256" key="1">
    <source>
        <dbReference type="SAM" id="MobiDB-lite"/>
    </source>
</evidence>
<feature type="region of interest" description="Disordered" evidence="1">
    <location>
        <begin position="1"/>
        <end position="40"/>
    </location>
</feature>
<name>A0A212JZW2_9BACT</name>
<organism evidence="2">
    <name type="scientific">uncultured Desulfovibrio sp</name>
    <dbReference type="NCBI Taxonomy" id="167968"/>
    <lineage>
        <taxon>Bacteria</taxon>
        <taxon>Pseudomonadati</taxon>
        <taxon>Thermodesulfobacteriota</taxon>
        <taxon>Desulfovibrionia</taxon>
        <taxon>Desulfovibrionales</taxon>
        <taxon>Desulfovibrionaceae</taxon>
        <taxon>Desulfovibrio</taxon>
        <taxon>environmental samples</taxon>
    </lineage>
</organism>
<gene>
    <name evidence="2" type="ORF">KM92DES2_11994</name>
</gene>
<proteinExistence type="predicted"/>
<protein>
    <submittedName>
        <fullName evidence="2">Uncharacterized protein</fullName>
    </submittedName>
</protein>
<reference evidence="2" key="1">
    <citation type="submission" date="2016-04" db="EMBL/GenBank/DDBJ databases">
        <authorList>
            <person name="Evans L.H."/>
            <person name="Alamgir A."/>
            <person name="Owens N."/>
            <person name="Weber N.D."/>
            <person name="Virtaneva K."/>
            <person name="Barbian K."/>
            <person name="Babar A."/>
            <person name="Rosenke K."/>
        </authorList>
    </citation>
    <scope>NUCLEOTIDE SEQUENCE</scope>
    <source>
        <strain evidence="2">92-2</strain>
    </source>
</reference>
<sequence length="66" mass="7034">MVQVQPWAQARGEARSDGRKRQRCKGQTEEAINGMGAAAPAQNNSIFWARGAATRGGCHGHTGKNV</sequence>
<dbReference type="AlphaFoldDB" id="A0A212JZW2"/>
<evidence type="ECO:0000313" key="2">
    <source>
        <dbReference type="EMBL" id="SBW04967.1"/>
    </source>
</evidence>